<evidence type="ECO:0000259" key="13">
    <source>
        <dbReference type="Pfam" id="PF25917"/>
    </source>
</evidence>
<evidence type="ECO:0000259" key="12">
    <source>
        <dbReference type="Pfam" id="PF25876"/>
    </source>
</evidence>
<feature type="coiled-coil region" evidence="9">
    <location>
        <begin position="129"/>
        <end position="156"/>
    </location>
</feature>
<dbReference type="GO" id="GO:1990281">
    <property type="term" value="C:efflux pump complex"/>
    <property type="evidence" value="ECO:0007669"/>
    <property type="project" value="TreeGrafter"/>
</dbReference>
<keyword evidence="11" id="KW-0812">Transmembrane</keyword>
<gene>
    <name evidence="16" type="ordered locus">PA14_31870</name>
</gene>
<feature type="transmembrane region" description="Helical" evidence="11">
    <location>
        <begin position="16"/>
        <end position="35"/>
    </location>
</feature>
<evidence type="ECO:0000256" key="4">
    <source>
        <dbReference type="ARBA" id="ARBA00022448"/>
    </source>
</evidence>
<dbReference type="GO" id="GO:0005886">
    <property type="term" value="C:plasma membrane"/>
    <property type="evidence" value="ECO:0007669"/>
    <property type="project" value="UniProtKB-SubCell"/>
</dbReference>
<dbReference type="Pfam" id="PF25917">
    <property type="entry name" value="BSH_RND"/>
    <property type="match status" value="1"/>
</dbReference>
<dbReference type="PANTHER" id="PTHR30469">
    <property type="entry name" value="MULTIDRUG RESISTANCE PROTEIN MDTA"/>
    <property type="match status" value="1"/>
</dbReference>
<comment type="subcellular location">
    <subcellularLocation>
        <location evidence="1">Cell inner membrane</location>
    </subcellularLocation>
    <subcellularLocation>
        <location evidence="2">Membrane</location>
        <topology evidence="2">Lipid-anchor</topology>
    </subcellularLocation>
</comment>
<evidence type="ECO:0000256" key="9">
    <source>
        <dbReference type="SAM" id="Coils"/>
    </source>
</evidence>
<evidence type="ECO:0000259" key="15">
    <source>
        <dbReference type="Pfam" id="PF25967"/>
    </source>
</evidence>
<name>A0A0H2ZAI2_PSEAB</name>
<dbReference type="GO" id="GO:0015562">
    <property type="term" value="F:efflux transmembrane transporter activity"/>
    <property type="evidence" value="ECO:0007669"/>
    <property type="project" value="TreeGrafter"/>
</dbReference>
<dbReference type="RefSeq" id="WP_003111498.1">
    <property type="nucleotide sequence ID" value="NC_008463.1"/>
</dbReference>
<dbReference type="Gene3D" id="1.10.287.470">
    <property type="entry name" value="Helix hairpin bin"/>
    <property type="match status" value="1"/>
</dbReference>
<keyword evidence="7 9" id="KW-0175">Coiled coil</keyword>
<evidence type="ECO:0000256" key="8">
    <source>
        <dbReference type="ARBA" id="ARBA00023136"/>
    </source>
</evidence>
<dbReference type="KEGG" id="pau:PA14_31870"/>
<protein>
    <submittedName>
        <fullName evidence="16">Putative RND efflux membrane fusion protein</fullName>
    </submittedName>
</protein>
<dbReference type="Pfam" id="PF25944">
    <property type="entry name" value="Beta-barrel_RND"/>
    <property type="match status" value="1"/>
</dbReference>
<reference evidence="16 17" key="1">
    <citation type="journal article" date="2006" name="Genome Biol.">
        <title>Genomic analysis reveals that Pseudomonas aeruginosa virulence is combinatorial.</title>
        <authorList>
            <person name="Lee D.G."/>
            <person name="Urbach J.M."/>
            <person name="Wu G."/>
            <person name="Liberati N.T."/>
            <person name="Feinbaum R.L."/>
            <person name="Miyata S."/>
            <person name="Diggins L.T."/>
            <person name="He J."/>
            <person name="Saucier M."/>
            <person name="Deziel E."/>
            <person name="Friedman L."/>
            <person name="Li L."/>
            <person name="Grills G."/>
            <person name="Montgomery K."/>
            <person name="Kucherlapati R."/>
            <person name="Rahme L.G."/>
            <person name="Ausubel F.M."/>
        </authorList>
    </citation>
    <scope>NUCLEOTIDE SEQUENCE [LARGE SCALE GENOMIC DNA]</scope>
    <source>
        <strain evidence="16 17">UCBPP-PA14</strain>
    </source>
</reference>
<dbReference type="Gene3D" id="2.40.30.170">
    <property type="match status" value="1"/>
</dbReference>
<evidence type="ECO:0000256" key="6">
    <source>
        <dbReference type="ARBA" id="ARBA00022519"/>
    </source>
</evidence>
<evidence type="ECO:0000256" key="3">
    <source>
        <dbReference type="ARBA" id="ARBA00009477"/>
    </source>
</evidence>
<dbReference type="NCBIfam" id="NF008589">
    <property type="entry name" value="PRK11556.1"/>
    <property type="match status" value="1"/>
</dbReference>
<feature type="domain" description="Multidrug resistance protein MdtA-like alpha-helical hairpin" evidence="12">
    <location>
        <begin position="129"/>
        <end position="198"/>
    </location>
</feature>
<dbReference type="Gene3D" id="2.40.420.20">
    <property type="match status" value="1"/>
</dbReference>
<dbReference type="PANTHER" id="PTHR30469:SF12">
    <property type="entry name" value="MULTIDRUG RESISTANCE PROTEIN MDTA"/>
    <property type="match status" value="1"/>
</dbReference>
<keyword evidence="11" id="KW-1133">Transmembrane helix</keyword>
<dbReference type="Proteomes" id="UP000000653">
    <property type="component" value="Chromosome"/>
</dbReference>
<keyword evidence="4" id="KW-0813">Transport</keyword>
<dbReference type="BioCyc" id="PAER208963:G1G74-2682-MONOMER"/>
<evidence type="ECO:0000256" key="5">
    <source>
        <dbReference type="ARBA" id="ARBA00022475"/>
    </source>
</evidence>
<dbReference type="InterPro" id="IPR058625">
    <property type="entry name" value="MdtA-like_BSH"/>
</dbReference>
<evidence type="ECO:0000256" key="1">
    <source>
        <dbReference type="ARBA" id="ARBA00004533"/>
    </source>
</evidence>
<dbReference type="Pfam" id="PF25876">
    <property type="entry name" value="HH_MFP_RND"/>
    <property type="match status" value="1"/>
</dbReference>
<evidence type="ECO:0000256" key="10">
    <source>
        <dbReference type="SAM" id="MobiDB-lite"/>
    </source>
</evidence>
<feature type="domain" description="Multidrug resistance protein MdtA-like beta-barrel" evidence="14">
    <location>
        <begin position="235"/>
        <end position="317"/>
    </location>
</feature>
<keyword evidence="5" id="KW-1003">Cell membrane</keyword>
<comment type="similarity">
    <text evidence="3">Belongs to the membrane fusion protein (MFP) (TC 8.A.1) family.</text>
</comment>
<evidence type="ECO:0000259" key="14">
    <source>
        <dbReference type="Pfam" id="PF25944"/>
    </source>
</evidence>
<dbReference type="Gene3D" id="2.40.50.100">
    <property type="match status" value="1"/>
</dbReference>
<keyword evidence="8 11" id="KW-0472">Membrane</keyword>
<sequence>MTPTTGKSKFRTLRPWLITALAFAAVIGLVMWLAAPASAPSSDGRPGRGGKPGAALPKANALTVGVARVEQGDLALHFNALGTVTAFNTVNVKPRVNGELVKVLFQEGQEVKAGDLLAVVDPRTYKAALAQAEGTLMQNQAQLKNAEIDLQRYKGLYAEDSIAKQTLDTQEAQVRQLQGTIRTNQGQVDDARLNLTFTEVRAPISGRLGLRQVDIGNLVTSGDTTPLVVITQVKPISVVFSLPQQQIGTVVEQMNGPGKLAVTALDRNQDKVLAEGTLTTLDNQIDTTTGTVKLKARFENADGKLFPNQFVNVRLLAQTLKGVLTIPANAVQRGTNGIYVYVVGADNKVSQRSVAIGTSENERVVVESGLKAGEQVVVEGTDRLRDGMEVRVAEASPQVLEGEPQKPQTGRPSGLQGDSVGSGSAE</sequence>
<feature type="domain" description="Multidrug resistance protein MdtA-like C-terminal permuted SH3" evidence="15">
    <location>
        <begin position="323"/>
        <end position="383"/>
    </location>
</feature>
<organism evidence="16 17">
    <name type="scientific">Pseudomonas aeruginosa (strain UCBPP-PA14)</name>
    <dbReference type="NCBI Taxonomy" id="208963"/>
    <lineage>
        <taxon>Bacteria</taxon>
        <taxon>Pseudomonadati</taxon>
        <taxon>Pseudomonadota</taxon>
        <taxon>Gammaproteobacteria</taxon>
        <taxon>Pseudomonadales</taxon>
        <taxon>Pseudomonadaceae</taxon>
        <taxon>Pseudomonas</taxon>
    </lineage>
</organism>
<dbReference type="InterPro" id="IPR006143">
    <property type="entry name" value="RND_pump_MFP"/>
</dbReference>
<dbReference type="InterPro" id="IPR058626">
    <property type="entry name" value="MdtA-like_b-barrel"/>
</dbReference>
<evidence type="ECO:0000256" key="7">
    <source>
        <dbReference type="ARBA" id="ARBA00023054"/>
    </source>
</evidence>
<keyword evidence="6" id="KW-0997">Cell inner membrane</keyword>
<dbReference type="NCBIfam" id="TIGR01730">
    <property type="entry name" value="RND_mfp"/>
    <property type="match status" value="1"/>
</dbReference>
<feature type="domain" description="Multidrug resistance protein MdtA-like barrel-sandwich hybrid" evidence="13">
    <location>
        <begin position="88"/>
        <end position="231"/>
    </location>
</feature>
<dbReference type="FunFam" id="2.40.30.170:FF:000006">
    <property type="entry name" value="Multidrug resistance protein MdtA"/>
    <property type="match status" value="1"/>
</dbReference>
<dbReference type="SUPFAM" id="SSF111369">
    <property type="entry name" value="HlyD-like secretion proteins"/>
    <property type="match status" value="1"/>
</dbReference>
<dbReference type="FunFam" id="2.40.420.20:FF:000001">
    <property type="entry name" value="Efflux RND transporter periplasmic adaptor subunit"/>
    <property type="match status" value="1"/>
</dbReference>
<dbReference type="Pfam" id="PF25967">
    <property type="entry name" value="RND-MFP_C"/>
    <property type="match status" value="1"/>
</dbReference>
<evidence type="ECO:0000256" key="11">
    <source>
        <dbReference type="SAM" id="Phobius"/>
    </source>
</evidence>
<dbReference type="EMBL" id="CP000438">
    <property type="protein sequence ID" value="ABJ11708.1"/>
    <property type="molecule type" value="Genomic_DNA"/>
</dbReference>
<proteinExistence type="inferred from homology"/>
<dbReference type="AlphaFoldDB" id="A0A0H2ZAI2"/>
<evidence type="ECO:0000313" key="17">
    <source>
        <dbReference type="Proteomes" id="UP000000653"/>
    </source>
</evidence>
<evidence type="ECO:0000313" key="16">
    <source>
        <dbReference type="EMBL" id="ABJ11708.1"/>
    </source>
</evidence>
<accession>A0A0H2ZAI2</accession>
<dbReference type="InterPro" id="IPR058627">
    <property type="entry name" value="MdtA-like_C"/>
</dbReference>
<dbReference type="InterPro" id="IPR058624">
    <property type="entry name" value="MdtA-like_HH"/>
</dbReference>
<dbReference type="HOGENOM" id="CLU_018816_2_0_6"/>
<feature type="region of interest" description="Disordered" evidence="10">
    <location>
        <begin position="394"/>
        <end position="426"/>
    </location>
</feature>
<evidence type="ECO:0000256" key="2">
    <source>
        <dbReference type="ARBA" id="ARBA00004635"/>
    </source>
</evidence>